<dbReference type="InterPro" id="IPR000700">
    <property type="entry name" value="PAS-assoc_C"/>
</dbReference>
<dbReference type="InterPro" id="IPR035965">
    <property type="entry name" value="PAS-like_dom_sf"/>
</dbReference>
<evidence type="ECO:0000259" key="8">
    <source>
        <dbReference type="PROSITE" id="PS50113"/>
    </source>
</evidence>
<dbReference type="InterPro" id="IPR036388">
    <property type="entry name" value="WH-like_DNA-bd_sf"/>
</dbReference>
<dbReference type="PROSITE" id="PS50113">
    <property type="entry name" value="PAC"/>
    <property type="match status" value="2"/>
</dbReference>
<keyword evidence="4" id="KW-0808">Transferase</keyword>
<keyword evidence="5" id="KW-0418">Kinase</keyword>
<evidence type="ECO:0000313" key="10">
    <source>
        <dbReference type="Proteomes" id="UP000001882"/>
    </source>
</evidence>
<dbReference type="GeneID" id="8681391"/>
<feature type="domain" description="PAS" evidence="7">
    <location>
        <begin position="327"/>
        <end position="380"/>
    </location>
</feature>
<dbReference type="STRING" id="304371.MCP_1435"/>
<keyword evidence="3" id="KW-0597">Phosphoprotein</keyword>
<dbReference type="PANTHER" id="PTHR43304">
    <property type="entry name" value="PHYTOCHROME-LIKE PROTEIN CPH1"/>
    <property type="match status" value="1"/>
</dbReference>
<proteinExistence type="predicted"/>
<dbReference type="EC" id="2.7.13.3" evidence="2"/>
<dbReference type="Pfam" id="PF13426">
    <property type="entry name" value="PAS_9"/>
    <property type="match status" value="4"/>
</dbReference>
<dbReference type="InterPro" id="IPR001610">
    <property type="entry name" value="PAC"/>
</dbReference>
<dbReference type="SMART" id="SM00091">
    <property type="entry name" value="PAS"/>
    <property type="match status" value="5"/>
</dbReference>
<dbReference type="NCBIfam" id="TIGR00229">
    <property type="entry name" value="sensory_box"/>
    <property type="match status" value="4"/>
</dbReference>
<dbReference type="OrthoDB" id="3369at2157"/>
<evidence type="ECO:0000256" key="3">
    <source>
        <dbReference type="ARBA" id="ARBA00022553"/>
    </source>
</evidence>
<dbReference type="Pfam" id="PF08448">
    <property type="entry name" value="PAS_4"/>
    <property type="match status" value="1"/>
</dbReference>
<dbReference type="PANTHER" id="PTHR43304:SF1">
    <property type="entry name" value="PAC DOMAIN-CONTAINING PROTEIN"/>
    <property type="match status" value="1"/>
</dbReference>
<dbReference type="eggNOG" id="arCOG03931">
    <property type="taxonomic scope" value="Archaea"/>
</dbReference>
<dbReference type="SUPFAM" id="SSF46785">
    <property type="entry name" value="Winged helix' DNA-binding domain"/>
    <property type="match status" value="1"/>
</dbReference>
<reference evidence="9 10" key="1">
    <citation type="journal article" date="2007" name="Appl. Environ. Microbiol.">
        <title>Isolation of key methanogens for global methane emission from rice paddy fields: a novel isolate affiliated with the clone cluster rice cluster I.</title>
        <authorList>
            <person name="Sakai S."/>
            <person name="Imachi H."/>
            <person name="Sekiguchi Y."/>
            <person name="Ohashi A."/>
            <person name="Harada H."/>
            <person name="Kamagata Y."/>
        </authorList>
    </citation>
    <scope>NUCLEOTIDE SEQUENCE [LARGE SCALE GENOMIC DNA]</scope>
    <source>
        <strain evidence="10">DSM 17711 / JCM 13418 / NBRC 101707 / SANAE</strain>
    </source>
</reference>
<evidence type="ECO:0000256" key="6">
    <source>
        <dbReference type="SAM" id="Coils"/>
    </source>
</evidence>
<evidence type="ECO:0000313" key="9">
    <source>
        <dbReference type="EMBL" id="BAI61507.1"/>
    </source>
</evidence>
<dbReference type="InterPro" id="IPR013656">
    <property type="entry name" value="PAS_4"/>
</dbReference>
<reference evidence="9 10" key="2">
    <citation type="journal article" date="2008" name="Int. J. Syst. Evol. Microbiol.">
        <title>Methanocella paludicola gen. nov., sp. nov., a methane-producing archaeon, the first isolate of the lineage 'Rice Cluster I', and proposal of the new archaeal order Methanocellales ord. nov.</title>
        <authorList>
            <person name="Sakai S."/>
            <person name="Imachi H."/>
            <person name="Hanada S."/>
            <person name="Ohashi A."/>
            <person name="Harada H."/>
            <person name="Kamagata Y."/>
        </authorList>
    </citation>
    <scope>NUCLEOTIDE SEQUENCE [LARGE SCALE GENOMIC DNA]</scope>
    <source>
        <strain evidence="10">DSM 17711 / JCM 13418 / NBRC 101707 / SANAE</strain>
    </source>
</reference>
<gene>
    <name evidence="9" type="ordered locus">MCP_1435</name>
</gene>
<protein>
    <recommendedName>
        <fullName evidence="2">histidine kinase</fullName>
        <ecNumber evidence="2">2.7.13.3</ecNumber>
    </recommendedName>
</protein>
<dbReference type="Gene3D" id="3.30.450.20">
    <property type="entry name" value="PAS domain"/>
    <property type="match status" value="5"/>
</dbReference>
<dbReference type="InterPro" id="IPR052162">
    <property type="entry name" value="Sensor_kinase/Photoreceptor"/>
</dbReference>
<evidence type="ECO:0000256" key="1">
    <source>
        <dbReference type="ARBA" id="ARBA00000085"/>
    </source>
</evidence>
<dbReference type="InParanoid" id="D1YYI5"/>
<sequence>MDVNRKELSDIKDVLKDSPRGMTVTEISKAVGMNRHSVAKYLEVLVAAGHVDMKSFGPSKVYYLSQRVPLSAMLSFSSDLIVIIDKDLLIRNANDRFLETMGLIREKSINRNIENFLKPVSIASTIMSHIREALGGKDLTLDTSFTRDSEEVYYTVKFIPTVFDDGNTGVTLIMTDVTGHRRIENAIRDSERKFRDMISQSTEGIALCDENGVLIEYNESMVKLAGFPRENVIGKYVWDIPIFIKGYEQFTDRPPASLEENMKIILKTGKSPIKQNYNNFNIQRQDGTIISVMTNVFPIKTEKGYMLAAIVRDVTDLKKAEKAIYESEEKFRNLAETTTSGILILQEGRIVYANRGAENITGYSVKELLNKRMEDFIHPDYVRIVDDYWREYKNPLRTKKMSSVSREFKILKKNREERWIDGSIGMMTLNGRPALIKTFFDITGRKQMEEALKHERAELETRVKERTVELEAVNEALKAEVEQRRCSEESARKDRERYQNLIENINDIAWEMDAQARFTYVNPKIKDILGYGPEHYLGKVIMEFMPAEDVPKFSDGFSRIYARPRPYNLEHLRMFHKDGSIHSMEVNGMPFYDNKGAFQGFHGVTRDITLRKSMEELVDIMTYSMTHPDLAAFRVNADAEISYSNDAAGLLLGYTTRELNAIGMGDIDPAYSEAKWRGHWELLKQHRYEKSTGSYRSKDGKTIPVEVTENYAEFNGRGYSFFFIRPMIK</sequence>
<dbReference type="eggNOG" id="arCOG06712">
    <property type="taxonomic scope" value="Archaea"/>
</dbReference>
<accession>D1YYI5</accession>
<dbReference type="RefSeq" id="WP_012900186.1">
    <property type="nucleotide sequence ID" value="NC_013665.1"/>
</dbReference>
<feature type="domain" description="PAS" evidence="7">
    <location>
        <begin position="190"/>
        <end position="235"/>
    </location>
</feature>
<dbReference type="SMART" id="SM00086">
    <property type="entry name" value="PAC"/>
    <property type="match status" value="3"/>
</dbReference>
<evidence type="ECO:0000256" key="2">
    <source>
        <dbReference type="ARBA" id="ARBA00012438"/>
    </source>
</evidence>
<dbReference type="InterPro" id="IPR011991">
    <property type="entry name" value="ArsR-like_HTH"/>
</dbReference>
<organism evidence="9 10">
    <name type="scientific">Methanocella paludicola (strain DSM 17711 / JCM 13418 / NBRC 101707 / SANAE)</name>
    <dbReference type="NCBI Taxonomy" id="304371"/>
    <lineage>
        <taxon>Archaea</taxon>
        <taxon>Methanobacteriati</taxon>
        <taxon>Methanobacteriota</taxon>
        <taxon>Stenosarchaea group</taxon>
        <taxon>Methanomicrobia</taxon>
        <taxon>Methanocellales</taxon>
        <taxon>Methanocellaceae</taxon>
        <taxon>Methanocella</taxon>
    </lineage>
</organism>
<dbReference type="Gene3D" id="1.10.10.10">
    <property type="entry name" value="Winged helix-like DNA-binding domain superfamily/Winged helix DNA-binding domain"/>
    <property type="match status" value="1"/>
</dbReference>
<feature type="domain" description="PAC" evidence="8">
    <location>
        <begin position="276"/>
        <end position="326"/>
    </location>
</feature>
<dbReference type="Proteomes" id="UP000001882">
    <property type="component" value="Chromosome"/>
</dbReference>
<feature type="coiled-coil region" evidence="6">
    <location>
        <begin position="445"/>
        <end position="508"/>
    </location>
</feature>
<keyword evidence="10" id="KW-1185">Reference proteome</keyword>
<keyword evidence="6" id="KW-0175">Coiled coil</keyword>
<evidence type="ECO:0000256" key="4">
    <source>
        <dbReference type="ARBA" id="ARBA00022679"/>
    </source>
</evidence>
<feature type="domain" description="PAC" evidence="8">
    <location>
        <begin position="568"/>
        <end position="620"/>
    </location>
</feature>
<reference evidence="10" key="3">
    <citation type="journal article" date="2011" name="PLoS ONE">
        <title>Genome sequence of a mesophilic hydrogenotrophic methanogen Methanocella paludicola, the first cultivated representative of the order Methanocellales.</title>
        <authorList>
            <person name="Sakai S."/>
            <person name="Takaki Y."/>
            <person name="Shimamura S."/>
            <person name="Sekine M."/>
            <person name="Tajima T."/>
            <person name="Kosugi H."/>
            <person name="Ichikawa N."/>
            <person name="Tasumi E."/>
            <person name="Hiraki A.T."/>
            <person name="Shimizu A."/>
            <person name="Kato Y."/>
            <person name="Nishiko R."/>
            <person name="Mori K."/>
            <person name="Fujita N."/>
            <person name="Imachi H."/>
            <person name="Takai K."/>
        </authorList>
    </citation>
    <scope>NUCLEOTIDE SEQUENCE [LARGE SCALE GENOMIC DNA]</scope>
    <source>
        <strain evidence="10">DSM 17711 / JCM 13418 / NBRC 101707 / SANAE</strain>
    </source>
</reference>
<dbReference type="InterPro" id="IPR036390">
    <property type="entry name" value="WH_DNA-bd_sf"/>
</dbReference>
<dbReference type="eggNOG" id="arCOG06538">
    <property type="taxonomic scope" value="Archaea"/>
</dbReference>
<dbReference type="GO" id="GO:0004673">
    <property type="term" value="F:protein histidine kinase activity"/>
    <property type="evidence" value="ECO:0007669"/>
    <property type="project" value="UniProtKB-EC"/>
</dbReference>
<evidence type="ECO:0000259" key="7">
    <source>
        <dbReference type="PROSITE" id="PS50112"/>
    </source>
</evidence>
<dbReference type="CDD" id="cd00130">
    <property type="entry name" value="PAS"/>
    <property type="match status" value="5"/>
</dbReference>
<dbReference type="PROSITE" id="PS50112">
    <property type="entry name" value="PAS"/>
    <property type="match status" value="3"/>
</dbReference>
<dbReference type="SUPFAM" id="SSF55785">
    <property type="entry name" value="PYP-like sensor domain (PAS domain)"/>
    <property type="match status" value="5"/>
</dbReference>
<evidence type="ECO:0000256" key="5">
    <source>
        <dbReference type="ARBA" id="ARBA00022777"/>
    </source>
</evidence>
<comment type="catalytic activity">
    <reaction evidence="1">
        <text>ATP + protein L-histidine = ADP + protein N-phospho-L-histidine.</text>
        <dbReference type="EC" id="2.7.13.3"/>
    </reaction>
</comment>
<dbReference type="EMBL" id="AP011532">
    <property type="protein sequence ID" value="BAI61507.1"/>
    <property type="molecule type" value="Genomic_DNA"/>
</dbReference>
<feature type="domain" description="PAS" evidence="7">
    <location>
        <begin position="494"/>
        <end position="564"/>
    </location>
</feature>
<dbReference type="KEGG" id="mpd:MCP_1435"/>
<dbReference type="InterPro" id="IPR000014">
    <property type="entry name" value="PAS"/>
</dbReference>
<dbReference type="AlphaFoldDB" id="D1YYI5"/>
<name>D1YYI5_METPS</name>
<dbReference type="CDD" id="cd00090">
    <property type="entry name" value="HTH_ARSR"/>
    <property type="match status" value="1"/>
</dbReference>